<evidence type="ECO:0000256" key="3">
    <source>
        <dbReference type="ARBA" id="ARBA00023235"/>
    </source>
</evidence>
<evidence type="ECO:0000313" key="7">
    <source>
        <dbReference type="Proteomes" id="UP001058271"/>
    </source>
</evidence>
<proteinExistence type="inferred from homology"/>
<evidence type="ECO:0000259" key="5">
    <source>
        <dbReference type="SMART" id="SM01005"/>
    </source>
</evidence>
<dbReference type="EC" id="5.1.1.1" evidence="4"/>
<dbReference type="InterPro" id="IPR009006">
    <property type="entry name" value="Ala_racemase/Decarboxylase_C"/>
</dbReference>
<dbReference type="NCBIfam" id="TIGR00492">
    <property type="entry name" value="alr"/>
    <property type="match status" value="1"/>
</dbReference>
<protein>
    <recommendedName>
        <fullName evidence="4">Alanine racemase</fullName>
        <ecNumber evidence="4">5.1.1.1</ecNumber>
    </recommendedName>
</protein>
<organism evidence="6 7">
    <name type="scientific">Dactylosporangium roseum</name>
    <dbReference type="NCBI Taxonomy" id="47989"/>
    <lineage>
        <taxon>Bacteria</taxon>
        <taxon>Bacillati</taxon>
        <taxon>Actinomycetota</taxon>
        <taxon>Actinomycetes</taxon>
        <taxon>Micromonosporales</taxon>
        <taxon>Micromonosporaceae</taxon>
        <taxon>Dactylosporangium</taxon>
    </lineage>
</organism>
<keyword evidence="3 4" id="KW-0413">Isomerase</keyword>
<comment type="function">
    <text evidence="4">Catalyzes the interconversion of L-alanine and D-alanine. May also act on other amino acids.</text>
</comment>
<sequence length="382" mass="40046">MIGPGGFRPERGEEVGIVAEAVVDLDAIAHNTRLLAGLAAPRAGTMAVVKANAFGHGVLPVARTVLANGASWLGVTSIAEALELRAAGIDAPILAWLYAHDDDFAGAIRAGVDLSVSTPEHLAAIAAAGAADVHLKVDTGLTRNGVNWADWPALVEAAAALRVNVRGIWSHLASADDPGNPSIMRQIERFEEALEIAGKHGITPEVRHLANSAGIVDVPGTHYDLVRAGLALYGVEPVDGVTAGLRRAMTLRARAINVKRVPSGTGVSYLHQYVTDRETTMVLVPVGYADGVPRLLSNRGEVALHGERRPIAGRVAMDQFVVDAGDLPVALGDEIVLFGADPAAAPTVEEWAAWAQTNPHEILTGIGARVPRTYVGQEHPHG</sequence>
<comment type="pathway">
    <text evidence="4">Amino-acid biosynthesis; D-alanine biosynthesis; D-alanine from L-alanine: step 1/1.</text>
</comment>
<dbReference type="Pfam" id="PF00842">
    <property type="entry name" value="Ala_racemase_C"/>
    <property type="match status" value="1"/>
</dbReference>
<evidence type="ECO:0000256" key="4">
    <source>
        <dbReference type="HAMAP-Rule" id="MF_01201"/>
    </source>
</evidence>
<accession>A0ABY5YZB9</accession>
<feature type="modified residue" description="N6-(pyridoxal phosphate)lysine" evidence="4">
    <location>
        <position position="50"/>
    </location>
</feature>
<comment type="cofactor">
    <cofactor evidence="1 4">
        <name>pyridoxal 5'-phosphate</name>
        <dbReference type="ChEBI" id="CHEBI:597326"/>
    </cofactor>
</comment>
<comment type="catalytic activity">
    <reaction evidence="4">
        <text>L-alanine = D-alanine</text>
        <dbReference type="Rhea" id="RHEA:20249"/>
        <dbReference type="ChEBI" id="CHEBI:57416"/>
        <dbReference type="ChEBI" id="CHEBI:57972"/>
        <dbReference type="EC" id="5.1.1.1"/>
    </reaction>
</comment>
<dbReference type="GO" id="GO:0008784">
    <property type="term" value="F:alanine racemase activity"/>
    <property type="evidence" value="ECO:0007669"/>
    <property type="project" value="UniProtKB-EC"/>
</dbReference>
<gene>
    <name evidence="6" type="primary">alr</name>
    <name evidence="6" type="ORF">Drose_28660</name>
</gene>
<feature type="domain" description="Alanine racemase C-terminal" evidence="5">
    <location>
        <begin position="248"/>
        <end position="375"/>
    </location>
</feature>
<dbReference type="HAMAP" id="MF_01201">
    <property type="entry name" value="Ala_racemase"/>
    <property type="match status" value="1"/>
</dbReference>
<feature type="binding site" evidence="4">
    <location>
        <position position="317"/>
    </location>
    <ligand>
        <name>substrate</name>
    </ligand>
</feature>
<keyword evidence="7" id="KW-1185">Reference proteome</keyword>
<dbReference type="Gene3D" id="3.20.20.10">
    <property type="entry name" value="Alanine racemase"/>
    <property type="match status" value="1"/>
</dbReference>
<dbReference type="InterPro" id="IPR011079">
    <property type="entry name" value="Ala_racemase_C"/>
</dbReference>
<feature type="active site" description="Proton acceptor; specific for L-alanine" evidence="4">
    <location>
        <position position="269"/>
    </location>
</feature>
<evidence type="ECO:0000256" key="2">
    <source>
        <dbReference type="ARBA" id="ARBA00022898"/>
    </source>
</evidence>
<evidence type="ECO:0000313" key="6">
    <source>
        <dbReference type="EMBL" id="UWZ35105.1"/>
    </source>
</evidence>
<name>A0ABY5YZB9_9ACTN</name>
<dbReference type="InterPro" id="IPR029066">
    <property type="entry name" value="PLP-binding_barrel"/>
</dbReference>
<comment type="similarity">
    <text evidence="4">Belongs to the alanine racemase family.</text>
</comment>
<dbReference type="SMART" id="SM01005">
    <property type="entry name" value="Ala_racemase_C"/>
    <property type="match status" value="1"/>
</dbReference>
<dbReference type="PRINTS" id="PR00992">
    <property type="entry name" value="ALARACEMASE"/>
</dbReference>
<reference evidence="6" key="1">
    <citation type="submission" date="2021-04" db="EMBL/GenBank/DDBJ databases">
        <title>Biosynthetic gene clusters of Dactylosporangioum roseum.</title>
        <authorList>
            <person name="Hartkoorn R.C."/>
            <person name="Beaudoing E."/>
            <person name="Hot D."/>
            <person name="Moureu S."/>
        </authorList>
    </citation>
    <scope>NUCLEOTIDE SEQUENCE</scope>
    <source>
        <strain evidence="6">NRRL B-16295</strain>
    </source>
</reference>
<feature type="active site" description="Proton acceptor; specific for D-alanine" evidence="4">
    <location>
        <position position="50"/>
    </location>
</feature>
<evidence type="ECO:0000256" key="1">
    <source>
        <dbReference type="ARBA" id="ARBA00001933"/>
    </source>
</evidence>
<dbReference type="EMBL" id="CP073721">
    <property type="protein sequence ID" value="UWZ35105.1"/>
    <property type="molecule type" value="Genomic_DNA"/>
</dbReference>
<dbReference type="CDD" id="cd00430">
    <property type="entry name" value="PLPDE_III_AR"/>
    <property type="match status" value="1"/>
</dbReference>
<dbReference type="SUPFAM" id="SSF50621">
    <property type="entry name" value="Alanine racemase C-terminal domain-like"/>
    <property type="match status" value="1"/>
</dbReference>
<keyword evidence="2 4" id="KW-0663">Pyridoxal phosphate</keyword>
<dbReference type="Proteomes" id="UP001058271">
    <property type="component" value="Chromosome"/>
</dbReference>
<dbReference type="InterPro" id="IPR000821">
    <property type="entry name" value="Ala_racemase"/>
</dbReference>
<dbReference type="PANTHER" id="PTHR30511:SF0">
    <property type="entry name" value="ALANINE RACEMASE, CATABOLIC-RELATED"/>
    <property type="match status" value="1"/>
</dbReference>
<dbReference type="Pfam" id="PF01168">
    <property type="entry name" value="Ala_racemase_N"/>
    <property type="match status" value="1"/>
</dbReference>
<dbReference type="PANTHER" id="PTHR30511">
    <property type="entry name" value="ALANINE RACEMASE"/>
    <property type="match status" value="1"/>
</dbReference>
<dbReference type="InterPro" id="IPR001608">
    <property type="entry name" value="Ala_racemase_N"/>
</dbReference>
<feature type="binding site" evidence="4">
    <location>
        <position position="143"/>
    </location>
    <ligand>
        <name>substrate</name>
    </ligand>
</feature>
<dbReference type="Gene3D" id="2.40.37.10">
    <property type="entry name" value="Lyase, Ornithine Decarboxylase, Chain A, domain 1"/>
    <property type="match status" value="1"/>
</dbReference>
<dbReference type="SUPFAM" id="SSF51419">
    <property type="entry name" value="PLP-binding barrel"/>
    <property type="match status" value="1"/>
</dbReference>